<evidence type="ECO:0000256" key="5">
    <source>
        <dbReference type="ARBA" id="ARBA00023163"/>
    </source>
</evidence>
<evidence type="ECO:0000259" key="8">
    <source>
        <dbReference type="PROSITE" id="PS00463"/>
    </source>
</evidence>
<keyword evidence="6" id="KW-0539">Nucleus</keyword>
<dbReference type="PANTHER" id="PTHR31845">
    <property type="entry name" value="FINGER DOMAIN PROTEIN, PUTATIVE-RELATED"/>
    <property type="match status" value="1"/>
</dbReference>
<comment type="subcellular location">
    <subcellularLocation>
        <location evidence="1">Nucleus</location>
    </subcellularLocation>
</comment>
<dbReference type="Proteomes" id="UP000248423">
    <property type="component" value="Unassembled WGS sequence"/>
</dbReference>
<feature type="compositionally biased region" description="Acidic residues" evidence="7">
    <location>
        <begin position="104"/>
        <end position="113"/>
    </location>
</feature>
<feature type="region of interest" description="Disordered" evidence="7">
    <location>
        <begin position="74"/>
        <end position="114"/>
    </location>
</feature>
<dbReference type="GO" id="GO:0000976">
    <property type="term" value="F:transcription cis-regulatory region binding"/>
    <property type="evidence" value="ECO:0007669"/>
    <property type="project" value="TreeGrafter"/>
</dbReference>
<sequence length="564" mass="62688">MEPPARSPLPYGNACATCARAKCRCVPRAGGGQCERCHRLNKECRVRPGRRRTRPLSKAVQLERKMDGLMKLLTSSAGRTDLPTPVREPTDAPGREQLAAEPAREEEDEDTHAEEEAALHAFRTQRLQFLPLIHIPATTTVRDLTQQCPFLWRCIMAVESKRASSQAALCVSIRELAGKRLLVDCEKSLDLLQGVLVYLAWVTFHSQPQKSSLCIYAQVAIGLVFELGLNKPPPPDLSMAVSNCNAVGHLPGLKASISTRRTMDERRAVLSCFVLTSIIAQFLGRMDGLRWTDHMQECLDILVRSEESAGDGVLVQLTRTRLLADQILQGPWSEGLYGPHPAHTLPAFHLKALRSRLETIKLEIPISLTENKPILFHLYDTEISLYEVALAKPPANEEMSTQRVDHLYTCLQLVKQFFDLFFTITPAEYTSLALPSLTQLSHCLVTLFRLSTLDYPGWDKAAVKGAVDILDVAEQIATRMGQVADAVGMRSEEAHGDPFSKLGMMIQKLRSEWEARLREAVDWGTGEAFLSGMELGDLGNFLSWSDLMWSTEGTGLGYDRPGDA</sequence>
<keyword evidence="2" id="KW-0862">Zinc</keyword>
<keyword evidence="4" id="KW-0238">DNA-binding</keyword>
<keyword evidence="5" id="KW-0804">Transcription</keyword>
<dbReference type="SUPFAM" id="SSF57701">
    <property type="entry name" value="Zn2/Cys6 DNA-binding domain"/>
    <property type="match status" value="1"/>
</dbReference>
<dbReference type="GO" id="GO:0008270">
    <property type="term" value="F:zinc ion binding"/>
    <property type="evidence" value="ECO:0007669"/>
    <property type="project" value="InterPro"/>
</dbReference>
<evidence type="ECO:0000256" key="7">
    <source>
        <dbReference type="SAM" id="MobiDB-lite"/>
    </source>
</evidence>
<dbReference type="PANTHER" id="PTHR31845:SF32">
    <property type="entry name" value="MISCELLANEOUS ZN(II)2CYS6 TRANSCRIPTION FACTOR (EUROFUNG)-RELATED"/>
    <property type="match status" value="1"/>
</dbReference>
<evidence type="ECO:0000313" key="9">
    <source>
        <dbReference type="EMBL" id="PYI02701.1"/>
    </source>
</evidence>
<feature type="domain" description="Zn(2)-C6 fungal-type" evidence="8">
    <location>
        <begin position="14"/>
        <end position="44"/>
    </location>
</feature>
<dbReference type="EMBL" id="KZ826390">
    <property type="protein sequence ID" value="PYI02701.1"/>
    <property type="molecule type" value="Genomic_DNA"/>
</dbReference>
<evidence type="ECO:0000256" key="1">
    <source>
        <dbReference type="ARBA" id="ARBA00004123"/>
    </source>
</evidence>
<dbReference type="PROSITE" id="PS00463">
    <property type="entry name" value="ZN2_CY6_FUNGAL_1"/>
    <property type="match status" value="1"/>
</dbReference>
<name>A0A319DY22_ASPSB</name>
<dbReference type="InterPro" id="IPR036864">
    <property type="entry name" value="Zn2-C6_fun-type_DNA-bd_sf"/>
</dbReference>
<dbReference type="GO" id="GO:0009893">
    <property type="term" value="P:positive regulation of metabolic process"/>
    <property type="evidence" value="ECO:0007669"/>
    <property type="project" value="UniProtKB-ARBA"/>
</dbReference>
<evidence type="ECO:0000256" key="6">
    <source>
        <dbReference type="ARBA" id="ARBA00023242"/>
    </source>
</evidence>
<evidence type="ECO:0000313" key="10">
    <source>
        <dbReference type="Proteomes" id="UP000248423"/>
    </source>
</evidence>
<dbReference type="Gene3D" id="4.10.240.10">
    <property type="entry name" value="Zn(2)-C6 fungal-type DNA-binding domain"/>
    <property type="match status" value="1"/>
</dbReference>
<dbReference type="InterPro" id="IPR051089">
    <property type="entry name" value="prtT"/>
</dbReference>
<dbReference type="STRING" id="1448318.A0A319DY22"/>
<organism evidence="9 10">
    <name type="scientific">Aspergillus sclerotiicarbonarius (strain CBS 121057 / IBT 28362)</name>
    <dbReference type="NCBI Taxonomy" id="1448318"/>
    <lineage>
        <taxon>Eukaryota</taxon>
        <taxon>Fungi</taxon>
        <taxon>Dikarya</taxon>
        <taxon>Ascomycota</taxon>
        <taxon>Pezizomycotina</taxon>
        <taxon>Eurotiomycetes</taxon>
        <taxon>Eurotiomycetidae</taxon>
        <taxon>Eurotiales</taxon>
        <taxon>Aspergillaceae</taxon>
        <taxon>Aspergillus</taxon>
        <taxon>Aspergillus subgen. Circumdati</taxon>
    </lineage>
</organism>
<accession>A0A319DY22</accession>
<proteinExistence type="predicted"/>
<reference evidence="9 10" key="1">
    <citation type="submission" date="2018-02" db="EMBL/GenBank/DDBJ databases">
        <title>The genomes of Aspergillus section Nigri reveals drivers in fungal speciation.</title>
        <authorList>
            <consortium name="DOE Joint Genome Institute"/>
            <person name="Vesth T.C."/>
            <person name="Nybo J."/>
            <person name="Theobald S."/>
            <person name="Brandl J."/>
            <person name="Frisvad J.C."/>
            <person name="Nielsen K.F."/>
            <person name="Lyhne E.K."/>
            <person name="Kogle M.E."/>
            <person name="Kuo A."/>
            <person name="Riley R."/>
            <person name="Clum A."/>
            <person name="Nolan M."/>
            <person name="Lipzen A."/>
            <person name="Salamov A."/>
            <person name="Henrissat B."/>
            <person name="Wiebenga A."/>
            <person name="De vries R.P."/>
            <person name="Grigoriev I.V."/>
            <person name="Mortensen U.H."/>
            <person name="Andersen M.R."/>
            <person name="Baker S.E."/>
        </authorList>
    </citation>
    <scope>NUCLEOTIDE SEQUENCE [LARGE SCALE GENOMIC DNA]</scope>
    <source>
        <strain evidence="9 10">CBS 121057</strain>
    </source>
</reference>
<protein>
    <recommendedName>
        <fullName evidence="8">Zn(2)-C6 fungal-type domain-containing protein</fullName>
    </recommendedName>
</protein>
<dbReference type="GO" id="GO:0005634">
    <property type="term" value="C:nucleus"/>
    <property type="evidence" value="ECO:0007669"/>
    <property type="project" value="UniProtKB-SubCell"/>
</dbReference>
<dbReference type="VEuPathDB" id="FungiDB:BO78DRAFT_432656"/>
<dbReference type="AlphaFoldDB" id="A0A319DY22"/>
<keyword evidence="10" id="KW-1185">Reference proteome</keyword>
<evidence type="ECO:0000256" key="4">
    <source>
        <dbReference type="ARBA" id="ARBA00023125"/>
    </source>
</evidence>
<dbReference type="GO" id="GO:0000981">
    <property type="term" value="F:DNA-binding transcription factor activity, RNA polymerase II-specific"/>
    <property type="evidence" value="ECO:0007669"/>
    <property type="project" value="InterPro"/>
</dbReference>
<dbReference type="InterPro" id="IPR001138">
    <property type="entry name" value="Zn2Cys6_DnaBD"/>
</dbReference>
<keyword evidence="3" id="KW-0805">Transcription regulation</keyword>
<dbReference type="CDD" id="cd12148">
    <property type="entry name" value="fungal_TF_MHR"/>
    <property type="match status" value="1"/>
</dbReference>
<evidence type="ECO:0000256" key="2">
    <source>
        <dbReference type="ARBA" id="ARBA00022833"/>
    </source>
</evidence>
<dbReference type="OrthoDB" id="1600564at2759"/>
<evidence type="ECO:0000256" key="3">
    <source>
        <dbReference type="ARBA" id="ARBA00023015"/>
    </source>
</evidence>
<gene>
    <name evidence="9" type="ORF">BO78DRAFT_432656</name>
</gene>